<evidence type="ECO:0000256" key="3">
    <source>
        <dbReference type="ARBA" id="ARBA00023125"/>
    </source>
</evidence>
<dbReference type="FunFam" id="1.10.30.10:FF:000004">
    <property type="entry name" value="Transcription factor SOX-10"/>
    <property type="match status" value="1"/>
</dbReference>
<dbReference type="InterPro" id="IPR009071">
    <property type="entry name" value="HMG_box_dom"/>
</dbReference>
<evidence type="ECO:0000256" key="1">
    <source>
        <dbReference type="ARBA" id="ARBA00004123"/>
    </source>
</evidence>
<dbReference type="Proteomes" id="UP000694546">
    <property type="component" value="Chromosome 18"/>
</dbReference>
<feature type="compositionally biased region" description="Basic and acidic residues" evidence="7">
    <location>
        <begin position="49"/>
        <end position="61"/>
    </location>
</feature>
<dbReference type="GO" id="GO:0000978">
    <property type="term" value="F:RNA polymerase II cis-regulatory region sequence-specific DNA binding"/>
    <property type="evidence" value="ECO:0007669"/>
    <property type="project" value="TreeGrafter"/>
</dbReference>
<keyword evidence="5 6" id="KW-0539">Nucleus</keyword>
<dbReference type="InterPro" id="IPR022151">
    <property type="entry name" value="Sox_N"/>
</dbReference>
<dbReference type="AlphaFoldDB" id="A0A8C5AY77"/>
<sequence>MTEDSANHLTDQPPSPGAGSVGPPSHHGSDSGPPIPAAKSDGTAPITHTAERCPEGGDRRVPTCIRDAVSQVLKGYDWSLGPMCAPRGERGQRSRTHVKRPMNAFMVWAQAARRTLGGQHPNLHNAELSKTLGRVWRLLSEGEKGPFLEEAERLRLKHRRDHPDYKYQPRRRKTARTDPDPGAASKTPRTALHRKTPPENPPPGLTSYKTEPGRSGLSGLGDPLFYSDRHGPPLGGPLTPPTTPKKEQAWPYPEDPPRPLEAGPDGAGGPGPLDFSHLDVSELSGDVIGSMGEGFDVRELDRYLPPPYGPGPPPAPQDPAPGAHVLPSYAQSFPLIDPSSWALKGSRTRPFTSSPSSSSSATGDGVPGGEGRGGAPRGRSIKTEPMSPEHCSSSSSSSLVSLPPPLPHTSLSTSTFTSYTSSTYSSLFSLQPSSPHASLSSSSSSTSSTSSSSSTSCRPHEPTELQSSTGGLYSARVGPWTPAGLYPHHQHHPLFQTPLPRGPYAVAATTRTAAEESAFGGPASTSWEPPSAAVYSSLPPPP</sequence>
<feature type="compositionally biased region" description="Low complexity" evidence="7">
    <location>
        <begin position="392"/>
        <end position="401"/>
    </location>
</feature>
<dbReference type="PANTHER" id="PTHR45803:SF10">
    <property type="entry name" value="HMG BOX DOMAIN-CONTAINING PROTEIN"/>
    <property type="match status" value="1"/>
</dbReference>
<keyword evidence="2" id="KW-0805">Transcription regulation</keyword>
<reference evidence="9" key="2">
    <citation type="submission" date="2025-09" db="UniProtKB">
        <authorList>
            <consortium name="Ensembl"/>
        </authorList>
    </citation>
    <scope>IDENTIFICATION</scope>
</reference>
<dbReference type="Gene3D" id="1.10.30.10">
    <property type="entry name" value="High mobility group box domain"/>
    <property type="match status" value="1"/>
</dbReference>
<dbReference type="SMART" id="SM00398">
    <property type="entry name" value="HMG"/>
    <property type="match status" value="1"/>
</dbReference>
<feature type="compositionally biased region" description="Low complexity" evidence="7">
    <location>
        <begin position="348"/>
        <end position="364"/>
    </location>
</feature>
<feature type="compositionally biased region" description="Pro residues" evidence="7">
    <location>
        <begin position="234"/>
        <end position="243"/>
    </location>
</feature>
<dbReference type="GO" id="GO:0000981">
    <property type="term" value="F:DNA-binding transcription factor activity, RNA polymerase II-specific"/>
    <property type="evidence" value="ECO:0007669"/>
    <property type="project" value="TreeGrafter"/>
</dbReference>
<dbReference type="PANTHER" id="PTHR45803">
    <property type="entry name" value="SOX100B"/>
    <property type="match status" value="1"/>
</dbReference>
<comment type="subcellular location">
    <subcellularLocation>
        <location evidence="1">Nucleus</location>
    </subcellularLocation>
</comment>
<keyword evidence="4" id="KW-0804">Transcription</keyword>
<evidence type="ECO:0000256" key="5">
    <source>
        <dbReference type="ARBA" id="ARBA00023242"/>
    </source>
</evidence>
<name>A0A8C5AY77_GADMO</name>
<feature type="compositionally biased region" description="Low complexity" evidence="7">
    <location>
        <begin position="17"/>
        <end position="32"/>
    </location>
</feature>
<dbReference type="CDD" id="cd22031">
    <property type="entry name" value="HMG-box_SoxE"/>
    <property type="match status" value="1"/>
</dbReference>
<dbReference type="GO" id="GO:0002009">
    <property type="term" value="P:morphogenesis of an epithelium"/>
    <property type="evidence" value="ECO:0007669"/>
    <property type="project" value="TreeGrafter"/>
</dbReference>
<dbReference type="OrthoDB" id="6247875at2759"/>
<dbReference type="PROSITE" id="PS50118">
    <property type="entry name" value="HMG_BOX_2"/>
    <property type="match status" value="1"/>
</dbReference>
<dbReference type="InterPro" id="IPR050917">
    <property type="entry name" value="SOX_TF"/>
</dbReference>
<evidence type="ECO:0000313" key="9">
    <source>
        <dbReference type="Ensembl" id="ENSGMOP00000038496.1"/>
    </source>
</evidence>
<proteinExistence type="predicted"/>
<dbReference type="Ensembl" id="ENSGMOT00000051964.1">
    <property type="protein sequence ID" value="ENSGMOP00000038496.1"/>
    <property type="gene ID" value="ENSGMOG00000036982.1"/>
</dbReference>
<feature type="DNA-binding region" description="HMG box" evidence="6">
    <location>
        <begin position="98"/>
        <end position="166"/>
    </location>
</feature>
<evidence type="ECO:0000256" key="6">
    <source>
        <dbReference type="PROSITE-ProRule" id="PRU00267"/>
    </source>
</evidence>
<dbReference type="InterPro" id="IPR036910">
    <property type="entry name" value="HMG_box_dom_sf"/>
</dbReference>
<feature type="compositionally biased region" description="Pro residues" evidence="7">
    <location>
        <begin position="304"/>
        <end position="319"/>
    </location>
</feature>
<keyword evidence="10" id="KW-1185">Reference proteome</keyword>
<evidence type="ECO:0000313" key="10">
    <source>
        <dbReference type="Proteomes" id="UP000694546"/>
    </source>
</evidence>
<feature type="compositionally biased region" description="Low complexity" evidence="7">
    <location>
        <begin position="408"/>
        <end position="456"/>
    </location>
</feature>
<organism evidence="9 10">
    <name type="scientific">Gadus morhua</name>
    <name type="common">Atlantic cod</name>
    <dbReference type="NCBI Taxonomy" id="8049"/>
    <lineage>
        <taxon>Eukaryota</taxon>
        <taxon>Metazoa</taxon>
        <taxon>Chordata</taxon>
        <taxon>Craniata</taxon>
        <taxon>Vertebrata</taxon>
        <taxon>Euteleostomi</taxon>
        <taxon>Actinopterygii</taxon>
        <taxon>Neopterygii</taxon>
        <taxon>Teleostei</taxon>
        <taxon>Neoteleostei</taxon>
        <taxon>Acanthomorphata</taxon>
        <taxon>Zeiogadaria</taxon>
        <taxon>Gadariae</taxon>
        <taxon>Gadiformes</taxon>
        <taxon>Gadoidei</taxon>
        <taxon>Gadidae</taxon>
        <taxon>Gadus</taxon>
    </lineage>
</organism>
<feature type="region of interest" description="Disordered" evidence="7">
    <location>
        <begin position="1"/>
        <end position="61"/>
    </location>
</feature>
<feature type="region of interest" description="Disordered" evidence="7">
    <location>
        <begin position="290"/>
        <end position="542"/>
    </location>
</feature>
<feature type="domain" description="HMG box" evidence="8">
    <location>
        <begin position="98"/>
        <end position="166"/>
    </location>
</feature>
<reference evidence="9" key="1">
    <citation type="submission" date="2025-08" db="UniProtKB">
        <authorList>
            <consortium name="Ensembl"/>
        </authorList>
    </citation>
    <scope>IDENTIFICATION</scope>
</reference>
<feature type="compositionally biased region" description="Gly residues" evidence="7">
    <location>
        <begin position="365"/>
        <end position="376"/>
    </location>
</feature>
<evidence type="ECO:0000259" key="8">
    <source>
        <dbReference type="PROSITE" id="PS50118"/>
    </source>
</evidence>
<accession>A0A8C5AY77</accession>
<evidence type="ECO:0000256" key="4">
    <source>
        <dbReference type="ARBA" id="ARBA00023163"/>
    </source>
</evidence>
<keyword evidence="3 6" id="KW-0238">DNA-binding</keyword>
<gene>
    <name evidence="9" type="primary">sox8a</name>
</gene>
<dbReference type="GeneTree" id="ENSGT00940000159920"/>
<dbReference type="GO" id="GO:0000122">
    <property type="term" value="P:negative regulation of transcription by RNA polymerase II"/>
    <property type="evidence" value="ECO:0007669"/>
    <property type="project" value="TreeGrafter"/>
</dbReference>
<protein>
    <recommendedName>
        <fullName evidence="8">HMG box domain-containing protein</fullName>
    </recommendedName>
</protein>
<evidence type="ECO:0000256" key="7">
    <source>
        <dbReference type="SAM" id="MobiDB-lite"/>
    </source>
</evidence>
<dbReference type="GO" id="GO:0005634">
    <property type="term" value="C:nucleus"/>
    <property type="evidence" value="ECO:0007669"/>
    <property type="project" value="UniProtKB-SubCell"/>
</dbReference>
<dbReference type="Pfam" id="PF12444">
    <property type="entry name" value="Sox_N"/>
    <property type="match status" value="1"/>
</dbReference>
<feature type="region of interest" description="Disordered" evidence="7">
    <location>
        <begin position="159"/>
        <end position="278"/>
    </location>
</feature>
<dbReference type="SUPFAM" id="SSF47095">
    <property type="entry name" value="HMG-box"/>
    <property type="match status" value="1"/>
</dbReference>
<evidence type="ECO:0000256" key="2">
    <source>
        <dbReference type="ARBA" id="ARBA00023015"/>
    </source>
</evidence>
<dbReference type="Pfam" id="PF00505">
    <property type="entry name" value="HMG_box"/>
    <property type="match status" value="1"/>
</dbReference>